<dbReference type="InterPro" id="IPR028350">
    <property type="entry name" value="DNAC/IstB-like"/>
</dbReference>
<dbReference type="InterPro" id="IPR047661">
    <property type="entry name" value="IstB"/>
</dbReference>
<dbReference type="NCBIfam" id="NF038214">
    <property type="entry name" value="IS21_help_AAA"/>
    <property type="match status" value="1"/>
</dbReference>
<gene>
    <name evidence="5" type="ORF">GM173_05835</name>
</gene>
<dbReference type="RefSeq" id="WP_203570431.1">
    <property type="nucleotide sequence ID" value="NZ_WOFE01000002.1"/>
</dbReference>
<protein>
    <submittedName>
        <fullName evidence="5">AAA family ATPase</fullName>
    </submittedName>
</protein>
<comment type="caution">
    <text evidence="5">The sequence shown here is derived from an EMBL/GenBank/DDBJ whole genome shotgun (WGS) entry which is preliminary data.</text>
</comment>
<dbReference type="PANTHER" id="PTHR30050">
    <property type="entry name" value="CHROMOSOMAL REPLICATION INITIATOR PROTEIN DNAA"/>
    <property type="match status" value="1"/>
</dbReference>
<evidence type="ECO:0000313" key="6">
    <source>
        <dbReference type="Proteomes" id="UP001195660"/>
    </source>
</evidence>
<dbReference type="InterPro" id="IPR003593">
    <property type="entry name" value="AAA+_ATPase"/>
</dbReference>
<dbReference type="PIRSF" id="PIRSF003073">
    <property type="entry name" value="DNAC_TnpB_IstB"/>
    <property type="match status" value="1"/>
</dbReference>
<evidence type="ECO:0000256" key="3">
    <source>
        <dbReference type="ARBA" id="ARBA00022840"/>
    </source>
</evidence>
<keyword evidence="2" id="KW-0547">Nucleotide-binding</keyword>
<evidence type="ECO:0000313" key="5">
    <source>
        <dbReference type="EMBL" id="MBM5571100.1"/>
    </source>
</evidence>
<dbReference type="InterPro" id="IPR027417">
    <property type="entry name" value="P-loop_NTPase"/>
</dbReference>
<evidence type="ECO:0000256" key="1">
    <source>
        <dbReference type="ARBA" id="ARBA00008059"/>
    </source>
</evidence>
<proteinExistence type="inferred from homology"/>
<dbReference type="SUPFAM" id="SSF52540">
    <property type="entry name" value="P-loop containing nucleoside triphosphate hydrolases"/>
    <property type="match status" value="1"/>
</dbReference>
<evidence type="ECO:0000256" key="2">
    <source>
        <dbReference type="ARBA" id="ARBA00022741"/>
    </source>
</evidence>
<dbReference type="InterPro" id="IPR002611">
    <property type="entry name" value="IstB_ATP-bd"/>
</dbReference>
<name>A0ABS2CAD8_9NEIS</name>
<dbReference type="Gene3D" id="3.40.50.300">
    <property type="entry name" value="P-loop containing nucleotide triphosphate hydrolases"/>
    <property type="match status" value="1"/>
</dbReference>
<dbReference type="EMBL" id="WOFE01000002">
    <property type="protein sequence ID" value="MBM5571100.1"/>
    <property type="molecule type" value="Genomic_DNA"/>
</dbReference>
<sequence length="246" mass="27494">MLINQTQQKLQTLGLSGMARAFEQLFQRPESQNISFEDCVGLLADAEVCDRDNRRIARFLKSAKLRHGRATLADIDYQPSRKLNQPLIMSLSDCGWIDRRQNLILTGATGTGKSWMACAFGLQACRNGFSVYYTTATQLYEDLAHAQADGSLPKLRRLLIKTRLLILDDLGIGGVDTALGPVLLDIIDQQTLQGALLITSQYPTSKWYDLFNDPTVADAILDRIVHRSHSLQLQGESMRKLKANEL</sequence>
<keyword evidence="6" id="KW-1185">Reference proteome</keyword>
<keyword evidence="3" id="KW-0067">ATP-binding</keyword>
<organism evidence="5 6">
    <name type="scientific">Deefgea chitinilytica</name>
    <dbReference type="NCBI Taxonomy" id="570276"/>
    <lineage>
        <taxon>Bacteria</taxon>
        <taxon>Pseudomonadati</taxon>
        <taxon>Pseudomonadota</taxon>
        <taxon>Betaproteobacteria</taxon>
        <taxon>Neisseriales</taxon>
        <taxon>Chitinibacteraceae</taxon>
        <taxon>Deefgea</taxon>
    </lineage>
</organism>
<dbReference type="PANTHER" id="PTHR30050:SF4">
    <property type="entry name" value="ATP-BINDING PROTEIN RV3427C IN INSERTION SEQUENCE-RELATED"/>
    <property type="match status" value="1"/>
</dbReference>
<dbReference type="CDD" id="cd00009">
    <property type="entry name" value="AAA"/>
    <property type="match status" value="1"/>
</dbReference>
<feature type="domain" description="AAA+ ATPase" evidence="4">
    <location>
        <begin position="99"/>
        <end position="231"/>
    </location>
</feature>
<evidence type="ECO:0000259" key="4">
    <source>
        <dbReference type="SMART" id="SM00382"/>
    </source>
</evidence>
<dbReference type="Pfam" id="PF01695">
    <property type="entry name" value="IstB_IS21"/>
    <property type="match status" value="1"/>
</dbReference>
<dbReference type="Proteomes" id="UP001195660">
    <property type="component" value="Unassembled WGS sequence"/>
</dbReference>
<comment type="similarity">
    <text evidence="1">Belongs to the IS21/IS1162 putative ATP-binding protein family.</text>
</comment>
<reference evidence="5 6" key="1">
    <citation type="submission" date="2019-11" db="EMBL/GenBank/DDBJ databases">
        <title>Novel Deefgea species.</title>
        <authorList>
            <person name="Han J.-H."/>
        </authorList>
    </citation>
    <scope>NUCLEOTIDE SEQUENCE [LARGE SCALE GENOMIC DNA]</scope>
    <source>
        <strain evidence="5 6">LMG 24817</strain>
    </source>
</reference>
<dbReference type="SMART" id="SM00382">
    <property type="entry name" value="AAA"/>
    <property type="match status" value="1"/>
</dbReference>
<accession>A0ABS2CAD8</accession>